<sequence length="207" mass="22512">MVRTSQHGSARPKSLTIDEAISKLLDASNLVRKRGEFKATEAKRVICAFDHLRGDDTASQGNVRLQNYVKFLRRVEEIAGAAMVTLGAAALGQAAVYTMTDRVRTELPFSILERKSDLQHDVLQALTSQYSSVGSTKLLHGQLVNIGGQTSKHATGQDSQSAQVDIIHQPADTSQHESTVTQIVPADTGKEGTGMYMLKILLTHNQT</sequence>
<dbReference type="Proteomes" id="UP001220324">
    <property type="component" value="Unassembled WGS sequence"/>
</dbReference>
<dbReference type="AlphaFoldDB" id="A0AAD6CQX9"/>
<accession>A0AAD6CQX9</accession>
<evidence type="ECO:0000313" key="2">
    <source>
        <dbReference type="Proteomes" id="UP001220324"/>
    </source>
</evidence>
<dbReference type="EMBL" id="JAQIZZ010000007">
    <property type="protein sequence ID" value="KAJ5533412.1"/>
    <property type="molecule type" value="Genomic_DNA"/>
</dbReference>
<gene>
    <name evidence="1" type="ORF">N7494_009964</name>
</gene>
<proteinExistence type="predicted"/>
<evidence type="ECO:0000313" key="1">
    <source>
        <dbReference type="EMBL" id="KAJ5533412.1"/>
    </source>
</evidence>
<reference evidence="1 2" key="1">
    <citation type="journal article" date="2023" name="IMA Fungus">
        <title>Comparative genomic study of the Penicillium genus elucidates a diverse pangenome and 15 lateral gene transfer events.</title>
        <authorList>
            <person name="Petersen C."/>
            <person name="Sorensen T."/>
            <person name="Nielsen M.R."/>
            <person name="Sondergaard T.E."/>
            <person name="Sorensen J.L."/>
            <person name="Fitzpatrick D.A."/>
            <person name="Frisvad J.C."/>
            <person name="Nielsen K.L."/>
        </authorList>
    </citation>
    <scope>NUCLEOTIDE SEQUENCE [LARGE SCALE GENOMIC DNA]</scope>
    <source>
        <strain evidence="1 2">IBT 35679</strain>
    </source>
</reference>
<name>A0AAD6CQX9_9EURO</name>
<organism evidence="1 2">
    <name type="scientific">Penicillium frequentans</name>
    <dbReference type="NCBI Taxonomy" id="3151616"/>
    <lineage>
        <taxon>Eukaryota</taxon>
        <taxon>Fungi</taxon>
        <taxon>Dikarya</taxon>
        <taxon>Ascomycota</taxon>
        <taxon>Pezizomycotina</taxon>
        <taxon>Eurotiomycetes</taxon>
        <taxon>Eurotiomycetidae</taxon>
        <taxon>Eurotiales</taxon>
        <taxon>Aspergillaceae</taxon>
        <taxon>Penicillium</taxon>
    </lineage>
</organism>
<keyword evidence="2" id="KW-1185">Reference proteome</keyword>
<comment type="caution">
    <text evidence="1">The sequence shown here is derived from an EMBL/GenBank/DDBJ whole genome shotgun (WGS) entry which is preliminary data.</text>
</comment>
<protein>
    <submittedName>
        <fullName evidence="1">Uncharacterized protein</fullName>
    </submittedName>
</protein>